<accession>A0ABS7ZVT5</accession>
<evidence type="ECO:0000313" key="12">
    <source>
        <dbReference type="Proteomes" id="UP000618240"/>
    </source>
</evidence>
<evidence type="ECO:0000313" key="11">
    <source>
        <dbReference type="EMBL" id="MCA6065712.1"/>
    </source>
</evidence>
<keyword evidence="5 9" id="KW-0028">Amino-acid biosynthesis</keyword>
<evidence type="ECO:0000256" key="4">
    <source>
        <dbReference type="ARBA" id="ARBA00022272"/>
    </source>
</evidence>
<protein>
    <recommendedName>
        <fullName evidence="4 9">N-(5'-phosphoribosyl)anthranilate isomerase</fullName>
        <shortName evidence="9">PRAI</shortName>
        <ecNumber evidence="3 9">5.3.1.24</ecNumber>
    </recommendedName>
</protein>
<evidence type="ECO:0000256" key="6">
    <source>
        <dbReference type="ARBA" id="ARBA00022822"/>
    </source>
</evidence>
<comment type="pathway">
    <text evidence="2 9">Amino-acid biosynthesis; L-tryptophan biosynthesis; L-tryptophan from chorismate: step 3/5.</text>
</comment>
<evidence type="ECO:0000256" key="5">
    <source>
        <dbReference type="ARBA" id="ARBA00022605"/>
    </source>
</evidence>
<evidence type="ECO:0000256" key="7">
    <source>
        <dbReference type="ARBA" id="ARBA00023141"/>
    </source>
</evidence>
<dbReference type="HAMAP" id="MF_00135">
    <property type="entry name" value="PRAI"/>
    <property type="match status" value="1"/>
</dbReference>
<name>A0ABS7ZVT5_9FLAO</name>
<gene>
    <name evidence="9" type="primary">trpF</name>
    <name evidence="11" type="ORF">JI747_000895</name>
</gene>
<dbReference type="PANTHER" id="PTHR42894">
    <property type="entry name" value="N-(5'-PHOSPHORIBOSYL)ANTHRANILATE ISOMERASE"/>
    <property type="match status" value="1"/>
</dbReference>
<proteinExistence type="inferred from homology"/>
<dbReference type="InterPro" id="IPR011060">
    <property type="entry name" value="RibuloseP-bd_barrel"/>
</dbReference>
<dbReference type="Proteomes" id="UP000618240">
    <property type="component" value="Unassembled WGS sequence"/>
</dbReference>
<dbReference type="GO" id="GO:0016853">
    <property type="term" value="F:isomerase activity"/>
    <property type="evidence" value="ECO:0007669"/>
    <property type="project" value="UniProtKB-KW"/>
</dbReference>
<evidence type="ECO:0000256" key="3">
    <source>
        <dbReference type="ARBA" id="ARBA00012572"/>
    </source>
</evidence>
<dbReference type="Gene3D" id="3.20.20.70">
    <property type="entry name" value="Aldolase class I"/>
    <property type="match status" value="1"/>
</dbReference>
<dbReference type="EC" id="5.3.1.24" evidence="3 9"/>
<evidence type="ECO:0000256" key="9">
    <source>
        <dbReference type="HAMAP-Rule" id="MF_00135"/>
    </source>
</evidence>
<keyword evidence="6 9" id="KW-0822">Tryptophan biosynthesis</keyword>
<comment type="catalytic activity">
    <reaction evidence="1 9">
        <text>N-(5-phospho-beta-D-ribosyl)anthranilate = 1-(2-carboxyphenylamino)-1-deoxy-D-ribulose 5-phosphate</text>
        <dbReference type="Rhea" id="RHEA:21540"/>
        <dbReference type="ChEBI" id="CHEBI:18277"/>
        <dbReference type="ChEBI" id="CHEBI:58613"/>
        <dbReference type="EC" id="5.3.1.24"/>
    </reaction>
</comment>
<dbReference type="InterPro" id="IPR001240">
    <property type="entry name" value="PRAI_dom"/>
</dbReference>
<dbReference type="PANTHER" id="PTHR42894:SF1">
    <property type="entry name" value="N-(5'-PHOSPHORIBOSYL)ANTHRANILATE ISOMERASE"/>
    <property type="match status" value="1"/>
</dbReference>
<dbReference type="RefSeq" id="WP_225685597.1">
    <property type="nucleotide sequence ID" value="NZ_JAERSE020000001.1"/>
</dbReference>
<dbReference type="CDD" id="cd00405">
    <property type="entry name" value="PRAI"/>
    <property type="match status" value="1"/>
</dbReference>
<comment type="similarity">
    <text evidence="9">Belongs to the TrpF family.</text>
</comment>
<keyword evidence="7 9" id="KW-0057">Aromatic amino acid biosynthesis</keyword>
<keyword evidence="12" id="KW-1185">Reference proteome</keyword>
<dbReference type="InterPro" id="IPR013785">
    <property type="entry name" value="Aldolase_TIM"/>
</dbReference>
<organism evidence="11 12">
    <name type="scientific">Chryseobacterium tagetis</name>
    <dbReference type="NCBI Taxonomy" id="2801334"/>
    <lineage>
        <taxon>Bacteria</taxon>
        <taxon>Pseudomonadati</taxon>
        <taxon>Bacteroidota</taxon>
        <taxon>Flavobacteriia</taxon>
        <taxon>Flavobacteriales</taxon>
        <taxon>Weeksellaceae</taxon>
        <taxon>Chryseobacterium group</taxon>
        <taxon>Chryseobacterium</taxon>
    </lineage>
</organism>
<reference evidence="11 12" key="1">
    <citation type="submission" date="2021-09" db="EMBL/GenBank/DDBJ databases">
        <title>Genome sequencing and assembly of Chryseobacterium sp. RG1.</title>
        <authorList>
            <person name="Chhetri G."/>
        </authorList>
    </citation>
    <scope>NUCLEOTIDE SEQUENCE [LARGE SCALE GENOMIC DNA]</scope>
    <source>
        <strain evidence="11 12">RG1</strain>
    </source>
</reference>
<dbReference type="SUPFAM" id="SSF51366">
    <property type="entry name" value="Ribulose-phoshate binding barrel"/>
    <property type="match status" value="1"/>
</dbReference>
<comment type="caution">
    <text evidence="11">The sequence shown here is derived from an EMBL/GenBank/DDBJ whole genome shotgun (WGS) entry which is preliminary data.</text>
</comment>
<evidence type="ECO:0000259" key="10">
    <source>
        <dbReference type="Pfam" id="PF00697"/>
    </source>
</evidence>
<dbReference type="Pfam" id="PF00697">
    <property type="entry name" value="PRAI"/>
    <property type="match status" value="1"/>
</dbReference>
<feature type="domain" description="N-(5'phosphoribosyl) anthranilate isomerase (PRAI)" evidence="10">
    <location>
        <begin position="8"/>
        <end position="210"/>
    </location>
</feature>
<dbReference type="EMBL" id="JAERSE020000001">
    <property type="protein sequence ID" value="MCA6065712.1"/>
    <property type="molecule type" value="Genomic_DNA"/>
</dbReference>
<keyword evidence="8 9" id="KW-0413">Isomerase</keyword>
<evidence type="ECO:0000256" key="1">
    <source>
        <dbReference type="ARBA" id="ARBA00001164"/>
    </source>
</evidence>
<sequence>MKNQLRIKVCGLTRLDQVQELISLNTDFLGFIFYEKSPRYVLNHLSLEEISKIDHQGKVGVFVNETLEKIIEITERAALNFVQLHGDESEDFIIKLKQKINPKIKIIQVIRIGNQSANELQKSINQSLSTINYFLFDTDSKAFGGTGKQFDWNILNTLEIPLPYFLSGGISEENIENIEQLKQKPFALDINSKFETKPGDKDTGKIKRFISSL</sequence>
<dbReference type="InterPro" id="IPR044643">
    <property type="entry name" value="TrpF_fam"/>
</dbReference>
<evidence type="ECO:0000256" key="8">
    <source>
        <dbReference type="ARBA" id="ARBA00023235"/>
    </source>
</evidence>
<evidence type="ECO:0000256" key="2">
    <source>
        <dbReference type="ARBA" id="ARBA00004664"/>
    </source>
</evidence>